<dbReference type="Gene3D" id="2.170.130.10">
    <property type="entry name" value="TonB-dependent receptor, plug domain"/>
    <property type="match status" value="1"/>
</dbReference>
<keyword evidence="7" id="KW-0406">Ion transport</keyword>
<evidence type="ECO:0000256" key="11">
    <source>
        <dbReference type="SAM" id="MobiDB-lite"/>
    </source>
</evidence>
<organism evidence="13 14">
    <name type="scientific">Pelagicoccus mobilis</name>
    <dbReference type="NCBI Taxonomy" id="415221"/>
    <lineage>
        <taxon>Bacteria</taxon>
        <taxon>Pseudomonadati</taxon>
        <taxon>Verrucomicrobiota</taxon>
        <taxon>Opitutia</taxon>
        <taxon>Puniceicoccales</taxon>
        <taxon>Pelagicoccaceae</taxon>
        <taxon>Pelagicoccus</taxon>
    </lineage>
</organism>
<dbReference type="InterPro" id="IPR037066">
    <property type="entry name" value="Plug_dom_sf"/>
</dbReference>
<proteinExistence type="predicted"/>
<keyword evidence="8" id="KW-0798">TonB box</keyword>
<accession>A0A934VLT5</accession>
<evidence type="ECO:0000256" key="7">
    <source>
        <dbReference type="ARBA" id="ARBA00023065"/>
    </source>
</evidence>
<evidence type="ECO:0000256" key="10">
    <source>
        <dbReference type="ARBA" id="ARBA00023237"/>
    </source>
</evidence>
<keyword evidence="14" id="KW-1185">Reference proteome</keyword>
<dbReference type="RefSeq" id="WP_200356319.1">
    <property type="nucleotide sequence ID" value="NZ_JAENIL010000026.1"/>
</dbReference>
<gene>
    <name evidence="13" type="ORF">JIN87_14600</name>
</gene>
<keyword evidence="3" id="KW-1134">Transmembrane beta strand</keyword>
<evidence type="ECO:0000256" key="4">
    <source>
        <dbReference type="ARBA" id="ARBA00022496"/>
    </source>
</evidence>
<evidence type="ECO:0000313" key="14">
    <source>
        <dbReference type="Proteomes" id="UP000617628"/>
    </source>
</evidence>
<evidence type="ECO:0000256" key="2">
    <source>
        <dbReference type="ARBA" id="ARBA00022448"/>
    </source>
</evidence>
<reference evidence="13" key="1">
    <citation type="submission" date="2021-01" db="EMBL/GenBank/DDBJ databases">
        <title>Modified the classification status of verrucomicrobia.</title>
        <authorList>
            <person name="Feng X."/>
        </authorList>
    </citation>
    <scope>NUCLEOTIDE SEQUENCE</scope>
    <source>
        <strain evidence="13">KCTC 13126</strain>
    </source>
</reference>
<dbReference type="InterPro" id="IPR012910">
    <property type="entry name" value="Plug_dom"/>
</dbReference>
<dbReference type="SUPFAM" id="SSF56935">
    <property type="entry name" value="Porins"/>
    <property type="match status" value="1"/>
</dbReference>
<evidence type="ECO:0000259" key="12">
    <source>
        <dbReference type="Pfam" id="PF07715"/>
    </source>
</evidence>
<evidence type="ECO:0000256" key="8">
    <source>
        <dbReference type="ARBA" id="ARBA00023077"/>
    </source>
</evidence>
<dbReference type="InterPro" id="IPR036942">
    <property type="entry name" value="Beta-barrel_TonB_sf"/>
</dbReference>
<evidence type="ECO:0000256" key="3">
    <source>
        <dbReference type="ARBA" id="ARBA00022452"/>
    </source>
</evidence>
<evidence type="ECO:0000256" key="6">
    <source>
        <dbReference type="ARBA" id="ARBA00023004"/>
    </source>
</evidence>
<evidence type="ECO:0000256" key="5">
    <source>
        <dbReference type="ARBA" id="ARBA00022692"/>
    </source>
</evidence>
<keyword evidence="9" id="KW-0472">Membrane</keyword>
<evidence type="ECO:0000313" key="13">
    <source>
        <dbReference type="EMBL" id="MBK1878106.1"/>
    </source>
</evidence>
<keyword evidence="6" id="KW-0408">Iron</keyword>
<dbReference type="Gene3D" id="2.40.170.20">
    <property type="entry name" value="TonB-dependent receptor, beta-barrel domain"/>
    <property type="match status" value="2"/>
</dbReference>
<keyword evidence="10" id="KW-0998">Cell outer membrane</keyword>
<dbReference type="AlphaFoldDB" id="A0A934VLT5"/>
<name>A0A934VLT5_9BACT</name>
<dbReference type="PANTHER" id="PTHR32552:SF81">
    <property type="entry name" value="TONB-DEPENDENT OUTER MEMBRANE RECEPTOR"/>
    <property type="match status" value="1"/>
</dbReference>
<dbReference type="GO" id="GO:0009279">
    <property type="term" value="C:cell outer membrane"/>
    <property type="evidence" value="ECO:0007669"/>
    <property type="project" value="UniProtKB-SubCell"/>
</dbReference>
<protein>
    <submittedName>
        <fullName evidence="13">TonB-dependent receptor plug domain-containing protein</fullName>
    </submittedName>
</protein>
<feature type="region of interest" description="Disordered" evidence="11">
    <location>
        <begin position="667"/>
        <end position="686"/>
    </location>
</feature>
<dbReference type="Pfam" id="PF07715">
    <property type="entry name" value="Plug"/>
    <property type="match status" value="1"/>
</dbReference>
<keyword evidence="4" id="KW-0410">Iron transport</keyword>
<sequence length="1124" mass="121805">MESKIAARLSQTVPGLATLIGVASIGTPFVLAQDVEDDEVYELSPFTVDASEDTGYRATSTLAGTRLKSSLKDVGSSISVMTGEFLSDTGSNNAEDLLVYAPSTEVAGQGGNFLGEGSGPNLDPTIRREPVSNTRVRGLSAADNTRNFYLSDIPWDSYNVTRIDLQRGPNSILFGIGSPAGIVNAGLQGASFENEGKVGVDFGSYGSLRLTGNFNRVLIEDELAVRVALLNDERKYRQDPAFRDDQRVFGALDWRPKSLSSDSYNTELSANFETGEVDSNRPRLTPPTDAITPWFNSELNKGTFEGPTATQLNNDWLGAPGQRVWDGVVNVFDPDQQGSFVTSISRWPNPDAGIDSSVSAGDIVGIQAYNNYATNAGLYGSSIGAFKSKSLTDTSIFDFRNQLIEGPNKSEFNEFDSYNVTFRQNFFDNKFGYELAYDKQSADWGYQTFLASDAAVVTVDVMETLMDGSPNPNVGRPFTIGGGGSAQGYIQNRDREVMRATAYGQIDFTESANDSLARILGKHVFTALYSTNEIDDVTRTWSPWFLGQGYGPNNTSAIGQAARDAIVYSYLGDSLAGASSAAGAHIGRIQNVIVPQSSTVRAWDNSANQWVNTPLEIVHASGMSEMDRPYRTASKLNREIDSYALVWQGYLFDGNFVPMVGYREDEDTATNAGNPPGGSLPGTIDFNDPNWVIPSSGGNREKGDSLTTSGVLHMPKSFKDKLGFDLSFHYSKSENFQPDASRIDVFGTPVASPNGETEDYGFTVSAFEDRLILKVTEYETIVRNSTAGGSIGGNYLIGAVEAWGQKAAIDALNGRGSFSTVFGTSSSGEDVVYRPARRLDGDDDVYTQAELDEAYAIQSAAINAWLADPVPGNFQDAWALGDYANGAGVTNFGPAGLVVTADTISKGTEFELIYNPTENLTISFNASETSAKQENLAAGYTEWVQSRWDDFANTPQGDIRLWGPGPDGDGGESARGKYSRETMAGLNFWTALLGSDVPELVKWRYNAVVNYTFTDGRFDGLNIGGSLRTQDAPTVGFPVIDDADGNQTYDVPNPYKGDSETNVDFWVGYETSLSDRIDWRVQLNLRNAFESSELYPVTVQPNGSAGTFRIGAPTTWTISNTFSF</sequence>
<comment type="caution">
    <text evidence="13">The sequence shown here is derived from an EMBL/GenBank/DDBJ whole genome shotgun (WGS) entry which is preliminary data.</text>
</comment>
<dbReference type="EMBL" id="JAENIL010000026">
    <property type="protein sequence ID" value="MBK1878106.1"/>
    <property type="molecule type" value="Genomic_DNA"/>
</dbReference>
<feature type="domain" description="TonB-dependent receptor plug" evidence="12">
    <location>
        <begin position="71"/>
        <end position="182"/>
    </location>
</feature>
<dbReference type="InterPro" id="IPR039426">
    <property type="entry name" value="TonB-dep_rcpt-like"/>
</dbReference>
<evidence type="ECO:0000256" key="9">
    <source>
        <dbReference type="ARBA" id="ARBA00023136"/>
    </source>
</evidence>
<evidence type="ECO:0000256" key="1">
    <source>
        <dbReference type="ARBA" id="ARBA00004571"/>
    </source>
</evidence>
<comment type="subcellular location">
    <subcellularLocation>
        <location evidence="1">Cell outer membrane</location>
        <topology evidence="1">Multi-pass membrane protein</topology>
    </subcellularLocation>
</comment>
<keyword evidence="2" id="KW-0813">Transport</keyword>
<keyword evidence="5" id="KW-0812">Transmembrane</keyword>
<dbReference type="Proteomes" id="UP000617628">
    <property type="component" value="Unassembled WGS sequence"/>
</dbReference>
<dbReference type="PANTHER" id="PTHR32552">
    <property type="entry name" value="FERRICHROME IRON RECEPTOR-RELATED"/>
    <property type="match status" value="1"/>
</dbReference>
<dbReference type="GO" id="GO:0006826">
    <property type="term" value="P:iron ion transport"/>
    <property type="evidence" value="ECO:0007669"/>
    <property type="project" value="UniProtKB-KW"/>
</dbReference>
<keyword evidence="13" id="KW-0675">Receptor</keyword>